<protein>
    <submittedName>
        <fullName evidence="6">MtN3 and saliva related transmembrane protein</fullName>
    </submittedName>
</protein>
<sequence length="85" mass="9531">MNMIQLLGLLAGGCTTIAFLPQVIKTWKSRSAKDLSLSMFSIFCIGVMLWLIYGIIVQDIPVIAANMLTLMLASTLLYFKLRFKE</sequence>
<dbReference type="NCBIfam" id="NF037968">
    <property type="entry name" value="SemiSWEET_2"/>
    <property type="match status" value="1"/>
</dbReference>
<dbReference type="GO" id="GO:0016020">
    <property type="term" value="C:membrane"/>
    <property type="evidence" value="ECO:0007669"/>
    <property type="project" value="UniProtKB-SubCell"/>
</dbReference>
<dbReference type="Proteomes" id="UP000190961">
    <property type="component" value="Unassembled WGS sequence"/>
</dbReference>
<keyword evidence="4 5" id="KW-0472">Membrane</keyword>
<evidence type="ECO:0000313" key="7">
    <source>
        <dbReference type="Proteomes" id="UP000190961"/>
    </source>
</evidence>
<feature type="transmembrane region" description="Helical" evidence="5">
    <location>
        <begin position="36"/>
        <end position="56"/>
    </location>
</feature>
<dbReference type="EMBL" id="FUZU01000002">
    <property type="protein sequence ID" value="SKC78728.1"/>
    <property type="molecule type" value="Genomic_DNA"/>
</dbReference>
<organism evidence="6 7">
    <name type="scientific">Ohtaekwangia koreensis</name>
    <dbReference type="NCBI Taxonomy" id="688867"/>
    <lineage>
        <taxon>Bacteria</taxon>
        <taxon>Pseudomonadati</taxon>
        <taxon>Bacteroidota</taxon>
        <taxon>Cytophagia</taxon>
        <taxon>Cytophagales</taxon>
        <taxon>Fulvivirgaceae</taxon>
        <taxon>Ohtaekwangia</taxon>
    </lineage>
</organism>
<evidence type="ECO:0000256" key="3">
    <source>
        <dbReference type="ARBA" id="ARBA00022989"/>
    </source>
</evidence>
<keyword evidence="7" id="KW-1185">Reference proteome</keyword>
<dbReference type="Gene3D" id="1.20.1280.290">
    <property type="match status" value="1"/>
</dbReference>
<keyword evidence="2 5" id="KW-0812">Transmembrane</keyword>
<dbReference type="STRING" id="688867.SAMN05660236_3802"/>
<evidence type="ECO:0000256" key="4">
    <source>
        <dbReference type="ARBA" id="ARBA00023136"/>
    </source>
</evidence>
<feature type="transmembrane region" description="Helical" evidence="5">
    <location>
        <begin position="62"/>
        <end position="79"/>
    </location>
</feature>
<accession>A0A1T5LT67</accession>
<dbReference type="Pfam" id="PF04193">
    <property type="entry name" value="PQ-loop"/>
    <property type="match status" value="1"/>
</dbReference>
<comment type="subcellular location">
    <subcellularLocation>
        <location evidence="1">Membrane</location>
        <topology evidence="1">Multi-pass membrane protein</topology>
    </subcellularLocation>
</comment>
<keyword evidence="3 5" id="KW-1133">Transmembrane helix</keyword>
<dbReference type="OrthoDB" id="122062at2"/>
<name>A0A1T5LT67_9BACT</name>
<dbReference type="AlphaFoldDB" id="A0A1T5LT67"/>
<evidence type="ECO:0000313" key="6">
    <source>
        <dbReference type="EMBL" id="SKC78728.1"/>
    </source>
</evidence>
<dbReference type="GO" id="GO:0051119">
    <property type="term" value="F:sugar transmembrane transporter activity"/>
    <property type="evidence" value="ECO:0007669"/>
    <property type="project" value="InterPro"/>
</dbReference>
<reference evidence="6 7" key="1">
    <citation type="submission" date="2017-02" db="EMBL/GenBank/DDBJ databases">
        <authorList>
            <person name="Peterson S.W."/>
        </authorList>
    </citation>
    <scope>NUCLEOTIDE SEQUENCE [LARGE SCALE GENOMIC DNA]</scope>
    <source>
        <strain evidence="6 7">DSM 25262</strain>
    </source>
</reference>
<proteinExistence type="predicted"/>
<dbReference type="InterPro" id="IPR006603">
    <property type="entry name" value="PQ-loop_rpt"/>
</dbReference>
<evidence type="ECO:0000256" key="1">
    <source>
        <dbReference type="ARBA" id="ARBA00004141"/>
    </source>
</evidence>
<evidence type="ECO:0000256" key="2">
    <source>
        <dbReference type="ARBA" id="ARBA00022692"/>
    </source>
</evidence>
<dbReference type="InterPro" id="IPR047662">
    <property type="entry name" value="SemiSWEET"/>
</dbReference>
<gene>
    <name evidence="6" type="ORF">SAMN05660236_3802</name>
</gene>
<evidence type="ECO:0000256" key="5">
    <source>
        <dbReference type="SAM" id="Phobius"/>
    </source>
</evidence>
<feature type="transmembrane region" description="Helical" evidence="5">
    <location>
        <begin position="6"/>
        <end position="24"/>
    </location>
</feature>